<reference evidence="14" key="1">
    <citation type="submission" date="2017-02" db="UniProtKB">
        <authorList>
            <consortium name="WormBaseParasite"/>
        </authorList>
    </citation>
    <scope>IDENTIFICATION</scope>
</reference>
<feature type="compositionally biased region" description="Basic and acidic residues" evidence="7">
    <location>
        <begin position="62"/>
        <end position="71"/>
    </location>
</feature>
<dbReference type="PANTHER" id="PTHR23189">
    <property type="entry name" value="RNA RECOGNITION MOTIF-CONTAINING"/>
    <property type="match status" value="1"/>
</dbReference>
<feature type="compositionally biased region" description="Polar residues" evidence="7">
    <location>
        <begin position="508"/>
        <end position="518"/>
    </location>
</feature>
<feature type="region of interest" description="Disordered" evidence="7">
    <location>
        <begin position="584"/>
        <end position="634"/>
    </location>
</feature>
<evidence type="ECO:0000313" key="13">
    <source>
        <dbReference type="Proteomes" id="UP000321570"/>
    </source>
</evidence>
<evidence type="ECO:0000313" key="14">
    <source>
        <dbReference type="WBParaSite" id="HDID_0000831901-mRNA-1"/>
    </source>
</evidence>
<gene>
    <name evidence="10" type="ORF">HDID_LOCUS8317</name>
    <name evidence="11" type="ORF">WMSIL1_LOCUS15129</name>
</gene>
<dbReference type="GO" id="GO:0005634">
    <property type="term" value="C:nucleus"/>
    <property type="evidence" value="ECO:0007669"/>
    <property type="project" value="UniProtKB-SubCell"/>
</dbReference>
<dbReference type="InterPro" id="IPR012677">
    <property type="entry name" value="Nucleotide-bd_a/b_plait_sf"/>
</dbReference>
<evidence type="ECO:0000259" key="8">
    <source>
        <dbReference type="PROSITE" id="PS50102"/>
    </source>
</evidence>
<dbReference type="Proteomes" id="UP000321570">
    <property type="component" value="Unassembled WGS sequence"/>
</dbReference>
<reference evidence="10 12" key="2">
    <citation type="submission" date="2018-11" db="EMBL/GenBank/DDBJ databases">
        <authorList>
            <consortium name="Pathogen Informatics"/>
        </authorList>
    </citation>
    <scope>NUCLEOTIDE SEQUENCE [LARGE SCALE GENOMIC DNA]</scope>
</reference>
<dbReference type="Pfam" id="PF00076">
    <property type="entry name" value="RRM_1"/>
    <property type="match status" value="1"/>
</dbReference>
<dbReference type="PROSITE" id="PS50917">
    <property type="entry name" value="SPOC"/>
    <property type="match status" value="1"/>
</dbReference>
<dbReference type="OrthoDB" id="10050565at2759"/>
<protein>
    <submittedName>
        <fullName evidence="14">RNA-binding protein 15B</fullName>
    </submittedName>
</protein>
<feature type="compositionally biased region" description="Gly residues" evidence="7">
    <location>
        <begin position="223"/>
        <end position="232"/>
    </location>
</feature>
<feature type="domain" description="RRM" evidence="8">
    <location>
        <begin position="359"/>
        <end position="434"/>
    </location>
</feature>
<dbReference type="EMBL" id="CABIJS010000719">
    <property type="protein sequence ID" value="VUZ57512.1"/>
    <property type="molecule type" value="Genomic_DNA"/>
</dbReference>
<evidence type="ECO:0000256" key="4">
    <source>
        <dbReference type="ARBA" id="ARBA00022884"/>
    </source>
</evidence>
<dbReference type="InterPro" id="IPR012921">
    <property type="entry name" value="SPOC_C"/>
</dbReference>
<keyword evidence="13" id="KW-1185">Reference proteome</keyword>
<dbReference type="Proteomes" id="UP000274504">
    <property type="component" value="Unassembled WGS sequence"/>
</dbReference>
<evidence type="ECO:0000256" key="6">
    <source>
        <dbReference type="PROSITE-ProRule" id="PRU00176"/>
    </source>
</evidence>
<evidence type="ECO:0000256" key="5">
    <source>
        <dbReference type="ARBA" id="ARBA00023242"/>
    </source>
</evidence>
<feature type="compositionally biased region" description="Polar residues" evidence="7">
    <location>
        <begin position="23"/>
        <end position="46"/>
    </location>
</feature>
<dbReference type="Gene3D" id="2.40.290.10">
    <property type="match status" value="1"/>
</dbReference>
<name>A0A0R3SSM8_HYMDI</name>
<feature type="region of interest" description="Disordered" evidence="7">
    <location>
        <begin position="442"/>
        <end position="532"/>
    </location>
</feature>
<feature type="compositionally biased region" description="Basic and acidic residues" evidence="7">
    <location>
        <begin position="1"/>
        <end position="22"/>
    </location>
</feature>
<feature type="region of interest" description="Disordered" evidence="7">
    <location>
        <begin position="204"/>
        <end position="275"/>
    </location>
</feature>
<dbReference type="EMBL" id="UYSG01011061">
    <property type="protein sequence ID" value="VDL60635.1"/>
    <property type="molecule type" value="Genomic_DNA"/>
</dbReference>
<feature type="domain" description="SPOC" evidence="9">
    <location>
        <begin position="545"/>
        <end position="781"/>
    </location>
</feature>
<comment type="subcellular location">
    <subcellularLocation>
        <location evidence="1">Nucleus</location>
    </subcellularLocation>
</comment>
<feature type="compositionally biased region" description="Basic residues" evidence="7">
    <location>
        <begin position="468"/>
        <end position="486"/>
    </location>
</feature>
<dbReference type="AlphaFoldDB" id="A0A0R3SSM8"/>
<dbReference type="SUPFAM" id="SSF100939">
    <property type="entry name" value="SPOC domain-like"/>
    <property type="match status" value="1"/>
</dbReference>
<dbReference type="WBParaSite" id="HDID_0000831901-mRNA-1">
    <property type="protein sequence ID" value="HDID_0000831901-mRNA-1"/>
    <property type="gene ID" value="HDID_0000831901"/>
</dbReference>
<evidence type="ECO:0000313" key="11">
    <source>
        <dbReference type="EMBL" id="VUZ57512.1"/>
    </source>
</evidence>
<dbReference type="Pfam" id="PF07744">
    <property type="entry name" value="SPOC"/>
    <property type="match status" value="1"/>
</dbReference>
<evidence type="ECO:0000256" key="7">
    <source>
        <dbReference type="SAM" id="MobiDB-lite"/>
    </source>
</evidence>
<dbReference type="STRING" id="6216.A0A0R3SSM8"/>
<keyword evidence="5" id="KW-0539">Nucleus</keyword>
<evidence type="ECO:0000256" key="1">
    <source>
        <dbReference type="ARBA" id="ARBA00004123"/>
    </source>
</evidence>
<feature type="compositionally biased region" description="Low complexity" evidence="7">
    <location>
        <begin position="487"/>
        <end position="502"/>
    </location>
</feature>
<dbReference type="InterPro" id="IPR010912">
    <property type="entry name" value="SPOC_met"/>
</dbReference>
<sequence>MKRIARRDSSIHSRYRRDESNGRDSNSYRNYGVQGSRSRPIQQSPSYERHNPRSGGSSFSRSQRDFDDSGRHSGSGSFRSGPPVRRFNQRSGNSGGNRSSDMYDQGSHSDRFLQSLMGSGDLIGPSGTKIDPVFAAAAAAALNATFSASNPKSSTNMYSPNSSAVAAVAAAAMNAAAIAAAIGGGQSPSNGSAFQLSGLGGSHHPLKSCGGDNRSPPYDRRGSGGGGGGGGSYHSSRTRDRLSPPSSSYRSDCRRSTAAPTTDGHPTPEDDPTATRTLFVGNLPPGIRASQLQQVFDVYGIIEDIDIKHPQNGSPNEPAYAFIKFVNVSMAYRAKLGMAGKRIDGYVCKVGYGKVSPTRCLWVGGLGPWTTYPNFASLVERVSRPKKIIWPSGKGYANILFYTPEDAASAANALRGVHIGTGGNHRLRVDFTDESHMINSGTIDSLRRGRPGALDSRKQRFKRESNRHQRSVSRSPLRRSLGRRSRSFSSSSRGAARSPSASGDGGHTSRSLTPPQSHSRTRSPAVGVSEDVVGMPEVTSSCSINEVTSRLSGPVWKAVFALKKSNFSCHLYAVTGDTALADQLFPRHHPKPPQTPPDDEEEAEIGEAGESEEKAEGDITVSESKTPASAASMNSPLLRISQRLRLNVAKCEEIKKRIKTVSHGDFCMLLATESANEVVPTVVKAEDADNHNRKLTDLITYLASKEAAGVVVVSADGLERQGDGEDQQQQSSLDSEHSRVLHVLPPGDLSVALLVEGGVGCLRQKRVEAGDNYLVILLSKNSGFM</sequence>
<feature type="compositionally biased region" description="Low complexity" evidence="7">
    <location>
        <begin position="72"/>
        <end position="100"/>
    </location>
</feature>
<dbReference type="SMART" id="SM00360">
    <property type="entry name" value="RRM"/>
    <property type="match status" value="2"/>
</dbReference>
<dbReference type="InterPro" id="IPR035979">
    <property type="entry name" value="RBD_domain_sf"/>
</dbReference>
<feature type="compositionally biased region" description="Polar residues" evidence="7">
    <location>
        <begin position="621"/>
        <end position="634"/>
    </location>
</feature>
<dbReference type="InterPro" id="IPR000504">
    <property type="entry name" value="RRM_dom"/>
</dbReference>
<reference evidence="11 13" key="3">
    <citation type="submission" date="2019-07" db="EMBL/GenBank/DDBJ databases">
        <authorList>
            <person name="Jastrzebski P J."/>
            <person name="Paukszto L."/>
            <person name="Jastrzebski P J."/>
        </authorList>
    </citation>
    <scope>NUCLEOTIDE SEQUENCE [LARGE SCALE GENOMIC DNA]</scope>
    <source>
        <strain evidence="11 13">WMS-il1</strain>
    </source>
</reference>
<dbReference type="GO" id="GO:0003723">
    <property type="term" value="F:RNA binding"/>
    <property type="evidence" value="ECO:0007669"/>
    <property type="project" value="UniProtKB-UniRule"/>
</dbReference>
<evidence type="ECO:0000256" key="2">
    <source>
        <dbReference type="ARBA" id="ARBA00005387"/>
    </source>
</evidence>
<dbReference type="SUPFAM" id="SSF54928">
    <property type="entry name" value="RNA-binding domain, RBD"/>
    <property type="match status" value="1"/>
</dbReference>
<evidence type="ECO:0000313" key="12">
    <source>
        <dbReference type="Proteomes" id="UP000274504"/>
    </source>
</evidence>
<comment type="similarity">
    <text evidence="2">Belongs to the RRM Spen family.</text>
</comment>
<feature type="compositionally biased region" description="Acidic residues" evidence="7">
    <location>
        <begin position="597"/>
        <end position="610"/>
    </location>
</feature>
<proteinExistence type="inferred from homology"/>
<dbReference type="InterPro" id="IPR016194">
    <property type="entry name" value="SPOC-like_C_dom_sf"/>
</dbReference>
<organism evidence="14">
    <name type="scientific">Hymenolepis diminuta</name>
    <name type="common">Rat tapeworm</name>
    <dbReference type="NCBI Taxonomy" id="6216"/>
    <lineage>
        <taxon>Eukaryota</taxon>
        <taxon>Metazoa</taxon>
        <taxon>Spiralia</taxon>
        <taxon>Lophotrochozoa</taxon>
        <taxon>Platyhelminthes</taxon>
        <taxon>Cestoda</taxon>
        <taxon>Eucestoda</taxon>
        <taxon>Cyclophyllidea</taxon>
        <taxon>Hymenolepididae</taxon>
        <taxon>Hymenolepis</taxon>
    </lineage>
</organism>
<feature type="compositionally biased region" description="Basic and acidic residues" evidence="7">
    <location>
        <begin position="455"/>
        <end position="467"/>
    </location>
</feature>
<feature type="region of interest" description="Disordered" evidence="7">
    <location>
        <begin position="1"/>
        <end position="107"/>
    </location>
</feature>
<evidence type="ECO:0000256" key="3">
    <source>
        <dbReference type="ARBA" id="ARBA00022553"/>
    </source>
</evidence>
<evidence type="ECO:0000313" key="10">
    <source>
        <dbReference type="EMBL" id="VDL60635.1"/>
    </source>
</evidence>
<keyword evidence="3" id="KW-0597">Phosphoprotein</keyword>
<dbReference type="PROSITE" id="PS50102">
    <property type="entry name" value="RRM"/>
    <property type="match status" value="2"/>
</dbReference>
<feature type="domain" description="RRM" evidence="8">
    <location>
        <begin position="276"/>
        <end position="355"/>
    </location>
</feature>
<keyword evidence="4 6" id="KW-0694">RNA-binding</keyword>
<evidence type="ECO:0000259" key="9">
    <source>
        <dbReference type="PROSITE" id="PS50917"/>
    </source>
</evidence>
<accession>A0A0R3SSM8</accession>
<dbReference type="Gene3D" id="3.30.70.330">
    <property type="match status" value="2"/>
</dbReference>